<dbReference type="InterPro" id="IPR028098">
    <property type="entry name" value="Glyco_trans_4-like_N"/>
</dbReference>
<dbReference type="CDD" id="cd03809">
    <property type="entry name" value="GT4_MtfB-like"/>
    <property type="match status" value="1"/>
</dbReference>
<feature type="domain" description="Glycosyltransferase subfamily 4-like N-terminal" evidence="2">
    <location>
        <begin position="17"/>
        <end position="130"/>
    </location>
</feature>
<protein>
    <submittedName>
        <fullName evidence="3">Glycosyl transferase group 1</fullName>
    </submittedName>
</protein>
<gene>
    <name evidence="3" type="ordered locus">Ththe16_0647</name>
</gene>
<dbReference type="GO" id="GO:0016757">
    <property type="term" value="F:glycosyltransferase activity"/>
    <property type="evidence" value="ECO:0007669"/>
    <property type="project" value="TreeGrafter"/>
</dbReference>
<dbReference type="AlphaFoldDB" id="F6DFB0"/>
<evidence type="ECO:0000313" key="3">
    <source>
        <dbReference type="EMBL" id="AEG33068.1"/>
    </source>
</evidence>
<keyword evidence="1 3" id="KW-0808">Transferase</keyword>
<sequence length="325" mass="37046">MGIEPLLPSRPSWRGGRTLRRLQYLWWLNSALASEAEKKTVSLVHFTNFVTPLRKTKRLPWIVTLHDLAVWRVPEAFPRGYAAYLRTAIGWSVRHADKVVTVSRAIKREITEILGLPEEKVAVIPNAVDPLFLSASKLPPDQRQSWRHRLGFSQESYLLLYVGALERRKNLPVLFQALESLWRKRIPVALLLVGKVGHGFVPPASSPFWRHLGSPNDEELVRLYDLADALVLPSLYEGFGFPVVEALARGLRPILSDIPVFREVAGPFGVYFPPEDAQALEERILEAMNTKEPHNATPPHSEWVQHFHPERVLQAYKALYEEVVQ</sequence>
<reference evidence="3 4" key="1">
    <citation type="submission" date="2011-05" db="EMBL/GenBank/DDBJ databases">
        <title>Complete sequence of chromosome of Thermus thermophilus SG0.5JP17-16.</title>
        <authorList>
            <consortium name="US DOE Joint Genome Institute"/>
            <person name="Lucas S."/>
            <person name="Han J."/>
            <person name="Lapidus A."/>
            <person name="Cheng J.-F."/>
            <person name="Goodwin L."/>
            <person name="Pitluck S."/>
            <person name="Peters L."/>
            <person name="Mikhailova N."/>
            <person name="Teshima H."/>
            <person name="Han C."/>
            <person name="Tapia R."/>
            <person name="Land M."/>
            <person name="Hauser L."/>
            <person name="Kyrpides N."/>
            <person name="Ivanova N."/>
            <person name="Pagani I."/>
            <person name="Allgaier M."/>
            <person name="Hugenholtz P."/>
            <person name="Singer S."/>
            <person name="Gladden J."/>
            <person name="Woyke T."/>
        </authorList>
    </citation>
    <scope>NUCLEOTIDE SEQUENCE [LARGE SCALE GENOMIC DNA]</scope>
    <source>
        <strain evidence="3 4">SG0.5JP17-16</strain>
    </source>
</reference>
<dbReference type="Gene3D" id="3.40.50.2000">
    <property type="entry name" value="Glycogen Phosphorylase B"/>
    <property type="match status" value="2"/>
</dbReference>
<accession>F6DFB0</accession>
<dbReference type="HOGENOM" id="CLU_009583_27_5_0"/>
<name>F6DFB0_THETG</name>
<dbReference type="Pfam" id="PF13439">
    <property type="entry name" value="Glyco_transf_4"/>
    <property type="match status" value="1"/>
</dbReference>
<dbReference type="KEGG" id="tts:Ththe16_0647"/>
<dbReference type="Pfam" id="PF13692">
    <property type="entry name" value="Glyco_trans_1_4"/>
    <property type="match status" value="1"/>
</dbReference>
<evidence type="ECO:0000256" key="1">
    <source>
        <dbReference type="ARBA" id="ARBA00022679"/>
    </source>
</evidence>
<dbReference type="SUPFAM" id="SSF53756">
    <property type="entry name" value="UDP-Glycosyltransferase/glycogen phosphorylase"/>
    <property type="match status" value="1"/>
</dbReference>
<evidence type="ECO:0000259" key="2">
    <source>
        <dbReference type="Pfam" id="PF13439"/>
    </source>
</evidence>
<dbReference type="PANTHER" id="PTHR46401">
    <property type="entry name" value="GLYCOSYLTRANSFERASE WBBK-RELATED"/>
    <property type="match status" value="1"/>
</dbReference>
<dbReference type="EMBL" id="CP002777">
    <property type="protein sequence ID" value="AEG33068.1"/>
    <property type="molecule type" value="Genomic_DNA"/>
</dbReference>
<organism evidence="3 4">
    <name type="scientific">Thermus thermophilus (strain SG0.5JP17-16)</name>
    <dbReference type="NCBI Taxonomy" id="762633"/>
    <lineage>
        <taxon>Bacteria</taxon>
        <taxon>Thermotogati</taxon>
        <taxon>Deinococcota</taxon>
        <taxon>Deinococci</taxon>
        <taxon>Thermales</taxon>
        <taxon>Thermaceae</taxon>
        <taxon>Thermus</taxon>
    </lineage>
</organism>
<dbReference type="Proteomes" id="UP000009233">
    <property type="component" value="Chromosome"/>
</dbReference>
<proteinExistence type="predicted"/>
<dbReference type="PANTHER" id="PTHR46401:SF2">
    <property type="entry name" value="GLYCOSYLTRANSFERASE WBBK-RELATED"/>
    <property type="match status" value="1"/>
</dbReference>
<evidence type="ECO:0000313" key="4">
    <source>
        <dbReference type="Proteomes" id="UP000009233"/>
    </source>
</evidence>
<dbReference type="PATRIC" id="fig|762633.3.peg.650"/>